<reference evidence="3" key="1">
    <citation type="journal article" date="2023" name="Plant J.">
        <title>The genome of the king protea, Protea cynaroides.</title>
        <authorList>
            <person name="Chang J."/>
            <person name="Duong T.A."/>
            <person name="Schoeman C."/>
            <person name="Ma X."/>
            <person name="Roodt D."/>
            <person name="Barker N."/>
            <person name="Li Z."/>
            <person name="Van de Peer Y."/>
            <person name="Mizrachi E."/>
        </authorList>
    </citation>
    <scope>NUCLEOTIDE SEQUENCE</scope>
    <source>
        <tissue evidence="3">Young leaves</tissue>
    </source>
</reference>
<evidence type="ECO:0000313" key="4">
    <source>
        <dbReference type="Proteomes" id="UP001141806"/>
    </source>
</evidence>
<proteinExistence type="predicted"/>
<dbReference type="EMBL" id="JAMYWD010000006">
    <property type="protein sequence ID" value="KAJ4967898.1"/>
    <property type="molecule type" value="Genomic_DNA"/>
</dbReference>
<feature type="region of interest" description="Disordered" evidence="1">
    <location>
        <begin position="146"/>
        <end position="175"/>
    </location>
</feature>
<feature type="chain" id="PRO_5040228387" evidence="2">
    <location>
        <begin position="21"/>
        <end position="248"/>
    </location>
</feature>
<dbReference type="AlphaFoldDB" id="A0A9Q0KCB0"/>
<gene>
    <name evidence="3" type="ORF">NE237_014599</name>
</gene>
<keyword evidence="4" id="KW-1185">Reference proteome</keyword>
<feature type="compositionally biased region" description="Basic and acidic residues" evidence="1">
    <location>
        <begin position="163"/>
        <end position="175"/>
    </location>
</feature>
<keyword evidence="2" id="KW-0732">Signal</keyword>
<name>A0A9Q0KCB0_9MAGN</name>
<comment type="caution">
    <text evidence="3">The sequence shown here is derived from an EMBL/GenBank/DDBJ whole genome shotgun (WGS) entry which is preliminary data.</text>
</comment>
<evidence type="ECO:0000313" key="3">
    <source>
        <dbReference type="EMBL" id="KAJ4967898.1"/>
    </source>
</evidence>
<evidence type="ECO:0000256" key="2">
    <source>
        <dbReference type="SAM" id="SignalP"/>
    </source>
</evidence>
<evidence type="ECO:0000256" key="1">
    <source>
        <dbReference type="SAM" id="MobiDB-lite"/>
    </source>
</evidence>
<accession>A0A9Q0KCB0</accession>
<organism evidence="3 4">
    <name type="scientific">Protea cynaroides</name>
    <dbReference type="NCBI Taxonomy" id="273540"/>
    <lineage>
        <taxon>Eukaryota</taxon>
        <taxon>Viridiplantae</taxon>
        <taxon>Streptophyta</taxon>
        <taxon>Embryophyta</taxon>
        <taxon>Tracheophyta</taxon>
        <taxon>Spermatophyta</taxon>
        <taxon>Magnoliopsida</taxon>
        <taxon>Proteales</taxon>
        <taxon>Proteaceae</taxon>
        <taxon>Protea</taxon>
    </lineage>
</organism>
<sequence length="248" mass="27012">MNSLILLILVMIMTDEDVLKLFSDEESAEVALEASAKSTSKSIVKEQSLGSSSVKAPDASKVSDPNKTDQILLRRLPRLLNPKGGRFRTHLSPQTLRMVRNVFQTASSLFLFSSSAFELSCSFIAVSPTLDNVAMKVVTMEDPLSVQEDPKDSAGGTTLLKDSLSHKTRDHKETASKGAADKLKLLKSQFRMIFPMILTVNSIFKCYGLCSGAELLELFSDEESAEVALEASVKSTSKLTVKEQSLGS</sequence>
<protein>
    <submittedName>
        <fullName evidence="3">Uncharacterized protein</fullName>
    </submittedName>
</protein>
<dbReference type="Proteomes" id="UP001141806">
    <property type="component" value="Unassembled WGS sequence"/>
</dbReference>
<feature type="signal peptide" evidence="2">
    <location>
        <begin position="1"/>
        <end position="20"/>
    </location>
</feature>